<sequence>MVDRAARDDVRLATNIVDCDPESMFIGMKVAVRFEQSQDLWVPLFAPETAA</sequence>
<protein>
    <recommendedName>
        <fullName evidence="3">DUF35 domain-containing protein</fullName>
    </recommendedName>
</protein>
<name>A0ABT8ZVW4_9SPHN</name>
<dbReference type="Proteomes" id="UP001176468">
    <property type="component" value="Unassembled WGS sequence"/>
</dbReference>
<evidence type="ECO:0000313" key="2">
    <source>
        <dbReference type="Proteomes" id="UP001176468"/>
    </source>
</evidence>
<organism evidence="1 2">
    <name type="scientific">Sphingomonas immobilis</name>
    <dbReference type="NCBI Taxonomy" id="3063997"/>
    <lineage>
        <taxon>Bacteria</taxon>
        <taxon>Pseudomonadati</taxon>
        <taxon>Pseudomonadota</taxon>
        <taxon>Alphaproteobacteria</taxon>
        <taxon>Sphingomonadales</taxon>
        <taxon>Sphingomonadaceae</taxon>
        <taxon>Sphingomonas</taxon>
    </lineage>
</organism>
<dbReference type="EMBL" id="JAUQSZ010000003">
    <property type="protein sequence ID" value="MDO7841710.1"/>
    <property type="molecule type" value="Genomic_DNA"/>
</dbReference>
<accession>A0ABT8ZVW4</accession>
<evidence type="ECO:0000313" key="1">
    <source>
        <dbReference type="EMBL" id="MDO7841710.1"/>
    </source>
</evidence>
<comment type="caution">
    <text evidence="1">The sequence shown here is derived from an EMBL/GenBank/DDBJ whole genome shotgun (WGS) entry which is preliminary data.</text>
</comment>
<keyword evidence="2" id="KW-1185">Reference proteome</keyword>
<evidence type="ECO:0008006" key="3">
    <source>
        <dbReference type="Google" id="ProtNLM"/>
    </source>
</evidence>
<reference evidence="1" key="1">
    <citation type="submission" date="2023-07" db="EMBL/GenBank/DDBJ databases">
        <authorList>
            <person name="Kim M.K."/>
        </authorList>
    </citation>
    <scope>NUCLEOTIDE SEQUENCE</scope>
    <source>
        <strain evidence="1">CA1-15</strain>
    </source>
</reference>
<gene>
    <name evidence="1" type="ORF">Q5H94_05180</name>
</gene>
<proteinExistence type="predicted"/>